<keyword evidence="3" id="KW-1185">Reference proteome</keyword>
<accession>A0A7W4W6Q7</accession>
<feature type="transmembrane region" description="Helical" evidence="1">
    <location>
        <begin position="100"/>
        <end position="120"/>
    </location>
</feature>
<feature type="transmembrane region" description="Helical" evidence="1">
    <location>
        <begin position="74"/>
        <end position="94"/>
    </location>
</feature>
<dbReference type="Pfam" id="PF14248">
    <property type="entry name" value="DUF4345"/>
    <property type="match status" value="1"/>
</dbReference>
<name>A0A7W4W6Q7_9GAMM</name>
<comment type="caution">
    <text evidence="2">The sequence shown here is derived from an EMBL/GenBank/DDBJ whole genome shotgun (WGS) entry which is preliminary data.</text>
</comment>
<evidence type="ECO:0008006" key="4">
    <source>
        <dbReference type="Google" id="ProtNLM"/>
    </source>
</evidence>
<dbReference type="RefSeq" id="WP_183411136.1">
    <property type="nucleotide sequence ID" value="NZ_JACHWY010000003.1"/>
</dbReference>
<dbReference type="AlphaFoldDB" id="A0A7W4W6Q7"/>
<keyword evidence="1" id="KW-0812">Transmembrane</keyword>
<protein>
    <recommendedName>
        <fullName evidence="4">DUF4345 domain-containing protein</fullName>
    </recommendedName>
</protein>
<evidence type="ECO:0000256" key="1">
    <source>
        <dbReference type="SAM" id="Phobius"/>
    </source>
</evidence>
<sequence>MAIRILLLVLAVGWTPYGMYCLVFPEFLGPIAGVEATAATGVAELRAMYGGLQIAVGLAALVGFLRSDYIERALWVQVVAVGGIGGGRLIGLLVGGDASGYTLGALAFEGLTLALCVAALRARPKTA</sequence>
<evidence type="ECO:0000313" key="2">
    <source>
        <dbReference type="EMBL" id="MBB3048345.1"/>
    </source>
</evidence>
<evidence type="ECO:0000313" key="3">
    <source>
        <dbReference type="Proteomes" id="UP000537130"/>
    </source>
</evidence>
<reference evidence="2 3" key="1">
    <citation type="submission" date="2020-08" db="EMBL/GenBank/DDBJ databases">
        <title>Genomic Encyclopedia of Type Strains, Phase III (KMG-III): the genomes of soil and plant-associated and newly described type strains.</title>
        <authorList>
            <person name="Whitman W."/>
        </authorList>
    </citation>
    <scope>NUCLEOTIDE SEQUENCE [LARGE SCALE GENOMIC DNA]</scope>
    <source>
        <strain evidence="2 3">CECT 8654</strain>
    </source>
</reference>
<dbReference type="Proteomes" id="UP000537130">
    <property type="component" value="Unassembled WGS sequence"/>
</dbReference>
<dbReference type="EMBL" id="JACHWY010000003">
    <property type="protein sequence ID" value="MBB3048345.1"/>
    <property type="molecule type" value="Genomic_DNA"/>
</dbReference>
<gene>
    <name evidence="2" type="ORF">FHR99_002619</name>
</gene>
<dbReference type="InterPro" id="IPR025597">
    <property type="entry name" value="DUF4345"/>
</dbReference>
<organism evidence="2 3">
    <name type="scientific">Litorivivens lipolytica</name>
    <dbReference type="NCBI Taxonomy" id="1524264"/>
    <lineage>
        <taxon>Bacteria</taxon>
        <taxon>Pseudomonadati</taxon>
        <taxon>Pseudomonadota</taxon>
        <taxon>Gammaproteobacteria</taxon>
        <taxon>Litorivivens</taxon>
    </lineage>
</organism>
<feature type="transmembrane region" description="Helical" evidence="1">
    <location>
        <begin position="45"/>
        <end position="65"/>
    </location>
</feature>
<keyword evidence="1" id="KW-1133">Transmembrane helix</keyword>
<proteinExistence type="predicted"/>
<keyword evidence="1" id="KW-0472">Membrane</keyword>